<dbReference type="EMBL" id="CATQJL010000112">
    <property type="protein sequence ID" value="CAJ0593674.1"/>
    <property type="molecule type" value="Genomic_DNA"/>
</dbReference>
<dbReference type="Proteomes" id="UP001176961">
    <property type="component" value="Unassembled WGS sequence"/>
</dbReference>
<reference evidence="1" key="1">
    <citation type="submission" date="2023-07" db="EMBL/GenBank/DDBJ databases">
        <authorList>
            <consortium name="CYATHOMIX"/>
        </authorList>
    </citation>
    <scope>NUCLEOTIDE SEQUENCE</scope>
    <source>
        <strain evidence="1">N/A</strain>
    </source>
</reference>
<accession>A0AA36DX25</accession>
<organism evidence="1 2">
    <name type="scientific">Cylicocyclus nassatus</name>
    <name type="common">Nematode worm</name>
    <dbReference type="NCBI Taxonomy" id="53992"/>
    <lineage>
        <taxon>Eukaryota</taxon>
        <taxon>Metazoa</taxon>
        <taxon>Ecdysozoa</taxon>
        <taxon>Nematoda</taxon>
        <taxon>Chromadorea</taxon>
        <taxon>Rhabditida</taxon>
        <taxon>Rhabditina</taxon>
        <taxon>Rhabditomorpha</taxon>
        <taxon>Strongyloidea</taxon>
        <taxon>Strongylidae</taxon>
        <taxon>Cylicocyclus</taxon>
    </lineage>
</organism>
<keyword evidence="2" id="KW-1185">Reference proteome</keyword>
<comment type="caution">
    <text evidence="1">The sequence shown here is derived from an EMBL/GenBank/DDBJ whole genome shotgun (WGS) entry which is preliminary data.</text>
</comment>
<dbReference type="AlphaFoldDB" id="A0AA36DX25"/>
<name>A0AA36DX25_CYLNA</name>
<sequence length="233" mass="27369">MLPVNLIYIALILLGLLLQATTGQRPCPNDLYDTRLCPSKANCYKDPKAIIYTPPQNPTIQCPGDYYMRFIFTDSRTMDNLIVKRDWKFIKCENGEWRMAWTRTKKLPIRHMGLQMLPFNLAYTALLTLSLSFQGTTGQRPCPNDLYDTNLCPSKENCYKDPKAIKYTPPQNPTIQCPGNYFMRFTFTDNKAMDNLIVKRDWKFLKCQNGEWKMDYWPNWLPIRHLACYPKRI</sequence>
<proteinExistence type="predicted"/>
<evidence type="ECO:0000313" key="1">
    <source>
        <dbReference type="EMBL" id="CAJ0593674.1"/>
    </source>
</evidence>
<protein>
    <submittedName>
        <fullName evidence="1">Uncharacterized protein</fullName>
    </submittedName>
</protein>
<gene>
    <name evidence="1" type="ORF">CYNAS_LOCUS5657</name>
</gene>
<evidence type="ECO:0000313" key="2">
    <source>
        <dbReference type="Proteomes" id="UP001176961"/>
    </source>
</evidence>